<organism evidence="9 10">
    <name type="scientific">Xenopus tropicalis</name>
    <name type="common">Western clawed frog</name>
    <name type="synonym">Silurana tropicalis</name>
    <dbReference type="NCBI Taxonomy" id="8364"/>
    <lineage>
        <taxon>Eukaryota</taxon>
        <taxon>Metazoa</taxon>
        <taxon>Chordata</taxon>
        <taxon>Craniata</taxon>
        <taxon>Vertebrata</taxon>
        <taxon>Euteleostomi</taxon>
        <taxon>Amphibia</taxon>
        <taxon>Batrachia</taxon>
        <taxon>Anura</taxon>
        <taxon>Pipoidea</taxon>
        <taxon>Pipidae</taxon>
        <taxon>Xenopodinae</taxon>
        <taxon>Xenopus</taxon>
        <taxon>Silurana</taxon>
    </lineage>
</organism>
<keyword evidence="7" id="KW-0732">Signal</keyword>
<keyword evidence="4" id="KW-0130">Cell adhesion</keyword>
<evidence type="ECO:0000256" key="5">
    <source>
        <dbReference type="ARBA" id="ARBA00023136"/>
    </source>
</evidence>
<dbReference type="RefSeq" id="XP_002933728.2">
    <property type="nucleotide sequence ID" value="XM_002933682.5"/>
</dbReference>
<evidence type="ECO:0000313" key="11">
    <source>
        <dbReference type="Xenbase" id="XB-GENE-5750837"/>
    </source>
</evidence>
<keyword evidence="6" id="KW-0325">Glycoprotein</keyword>
<evidence type="ECO:0000256" key="7">
    <source>
        <dbReference type="SAM" id="SignalP"/>
    </source>
</evidence>
<keyword evidence="5" id="KW-0472">Membrane</keyword>
<gene>
    <name evidence="11" type="primary">XB5750836</name>
    <name evidence="10" type="synonym">LOC100490079</name>
</gene>
<name>A0A8J0QNJ1_XENTR</name>
<evidence type="ECO:0000256" key="6">
    <source>
        <dbReference type="ARBA" id="ARBA00023180"/>
    </source>
</evidence>
<evidence type="ECO:0000313" key="9">
    <source>
        <dbReference type="Proteomes" id="UP000008143"/>
    </source>
</evidence>
<reference evidence="10" key="1">
    <citation type="submission" date="2025-08" db="UniProtKB">
        <authorList>
            <consortium name="RefSeq"/>
        </authorList>
    </citation>
    <scope>IDENTIFICATION</scope>
    <source>
        <strain evidence="10">Nigerian</strain>
        <tissue evidence="10">Liver and blood</tissue>
    </source>
</reference>
<keyword evidence="3" id="KW-0165">Cleavage on pair of basic residues</keyword>
<evidence type="ECO:0000256" key="3">
    <source>
        <dbReference type="ARBA" id="ARBA00022685"/>
    </source>
</evidence>
<accession>A0A8J0QNJ1</accession>
<dbReference type="Pfam" id="PF08758">
    <property type="entry name" value="Cadherin_pro"/>
    <property type="match status" value="1"/>
</dbReference>
<dbReference type="AlphaFoldDB" id="A0A8J0QNJ1"/>
<evidence type="ECO:0000256" key="4">
    <source>
        <dbReference type="ARBA" id="ARBA00022889"/>
    </source>
</evidence>
<dbReference type="GO" id="GO:0005886">
    <property type="term" value="C:plasma membrane"/>
    <property type="evidence" value="ECO:0007669"/>
    <property type="project" value="UniProtKB-SubCell"/>
</dbReference>
<sequence length="129" mass="14681">MQSRMPAKIFFCQLALLVILIQVTPGISEEQKQCEAGFSEPRYAFSVMRKVLERGRILGKVRFDSCSGSSRSLYSPEDTRFRVLPDGTVSVKRQLTLHTGSVSFVLNTWDNAGKKHSVPVFIWNEREQQ</sequence>
<feature type="chain" id="PRO_5035230269" evidence="7">
    <location>
        <begin position="27"/>
        <end position="129"/>
    </location>
</feature>
<dbReference type="OrthoDB" id="10265230at2759"/>
<dbReference type="Proteomes" id="UP000008143">
    <property type="component" value="Chromosome 4"/>
</dbReference>
<dbReference type="Gene3D" id="2.60.40.60">
    <property type="entry name" value="Cadherins"/>
    <property type="match status" value="1"/>
</dbReference>
<dbReference type="GO" id="GO:0005509">
    <property type="term" value="F:calcium ion binding"/>
    <property type="evidence" value="ECO:0007669"/>
    <property type="project" value="InterPro"/>
</dbReference>
<dbReference type="GO" id="GO:0007155">
    <property type="term" value="P:cell adhesion"/>
    <property type="evidence" value="ECO:0007669"/>
    <property type="project" value="UniProtKB-KW"/>
</dbReference>
<dbReference type="SUPFAM" id="SSF49313">
    <property type="entry name" value="Cadherin-like"/>
    <property type="match status" value="1"/>
</dbReference>
<keyword evidence="9" id="KW-1185">Reference proteome</keyword>
<evidence type="ECO:0000256" key="1">
    <source>
        <dbReference type="ARBA" id="ARBA00004236"/>
    </source>
</evidence>
<keyword evidence="2" id="KW-1003">Cell membrane</keyword>
<dbReference type="InterPro" id="IPR014868">
    <property type="entry name" value="Cadherin_pro_dom"/>
</dbReference>
<dbReference type="KEGG" id="xtr:100490079"/>
<feature type="domain" description="Cadherin prodomain" evidence="8">
    <location>
        <begin position="33"/>
        <end position="122"/>
    </location>
</feature>
<comment type="subcellular location">
    <subcellularLocation>
        <location evidence="1">Cell membrane</location>
    </subcellularLocation>
</comment>
<evidence type="ECO:0000256" key="2">
    <source>
        <dbReference type="ARBA" id="ARBA00022475"/>
    </source>
</evidence>
<evidence type="ECO:0000259" key="8">
    <source>
        <dbReference type="SMART" id="SM01055"/>
    </source>
</evidence>
<feature type="signal peptide" evidence="7">
    <location>
        <begin position="1"/>
        <end position="26"/>
    </location>
</feature>
<dbReference type="InterPro" id="IPR015919">
    <property type="entry name" value="Cadherin-like_sf"/>
</dbReference>
<dbReference type="FunFam" id="2.60.40.60:FF:000191">
    <property type="entry name" value="Cadherin 1"/>
    <property type="match status" value="1"/>
</dbReference>
<evidence type="ECO:0000313" key="10">
    <source>
        <dbReference type="RefSeq" id="XP_002933728.2"/>
    </source>
</evidence>
<dbReference type="Xenbase" id="XB-GENE-5750837">
    <property type="gene designation" value="XB5750836"/>
</dbReference>
<dbReference type="SMART" id="SM01055">
    <property type="entry name" value="Cadherin_pro"/>
    <property type="match status" value="1"/>
</dbReference>
<dbReference type="CTD" id="100490079"/>
<dbReference type="GeneID" id="100490079"/>
<proteinExistence type="predicted"/>
<dbReference type="AGR" id="Xenbase:XB-GENE-5750837"/>
<protein>
    <submittedName>
        <fullName evidence="10">Blastomere cadherin</fullName>
    </submittedName>
</protein>